<keyword evidence="2" id="KW-1185">Reference proteome</keyword>
<evidence type="ECO:0000313" key="2">
    <source>
        <dbReference type="Proteomes" id="UP001235133"/>
    </source>
</evidence>
<sequence>MTLPLSAREQYRLQQGISSTTTAAVAQAWRGMGDEFDASWERVGPTLVNVVELGRRAAVANAVGYTSKVLAETGQIDDAVGALNPAVFLSTAPDGRPVDTLLGEAVVGAKVSVGRGLSAEDALAQSGRWLEMTTLTLLADTRREVYGADIIQRPALAGYARMLNPPSCSRCIVLAGKWFRWNAGFERHPRCDCQHVPASEAIAGDMTVDPYAMFRSMTPEAQEKAFGRIEARAIRDGADIYRVVNINQRGLATARGARLYGTPSRLTVDDIYRQAGTRTNAIRMMRENGYITGEQVAGGNIRGNGPAAAGFGQLGRGGTRRAASNAVLDAASTGERNPLNRYTMTAAERRLYDANYRLQYARRTGRVPRSIGASSADTSANPIIATPARLAELERALARQIAILNRPGTPDSVRRVARALGLL</sequence>
<dbReference type="EMBL" id="JAVFWO010000002">
    <property type="protein sequence ID" value="MDQ7877362.1"/>
    <property type="molecule type" value="Genomic_DNA"/>
</dbReference>
<comment type="caution">
    <text evidence="1">The sequence shown here is derived from an EMBL/GenBank/DDBJ whole genome shotgun (WGS) entry which is preliminary data.</text>
</comment>
<evidence type="ECO:0000313" key="1">
    <source>
        <dbReference type="EMBL" id="MDQ7877362.1"/>
    </source>
</evidence>
<proteinExistence type="predicted"/>
<name>A0ABU0YYF3_9MICO</name>
<dbReference type="RefSeq" id="WP_308866799.1">
    <property type="nucleotide sequence ID" value="NZ_JAVFWO010000002.1"/>
</dbReference>
<protein>
    <recommendedName>
        <fullName evidence="3">Capsid maturation protease</fullName>
    </recommendedName>
</protein>
<gene>
    <name evidence="1" type="ORF">Q9R08_05160</name>
</gene>
<dbReference type="Proteomes" id="UP001235133">
    <property type="component" value="Unassembled WGS sequence"/>
</dbReference>
<accession>A0ABU0YYF3</accession>
<reference evidence="1 2" key="1">
    <citation type="submission" date="2023-08" db="EMBL/GenBank/DDBJ databases">
        <title>Microbacterium psychrotolerans sp. nov., a psychrotolerant bacterium isolated from soil in Heilongjiang Province, China.</title>
        <authorList>
            <person name="An P."/>
            <person name="Zhao D."/>
            <person name="Xiang H."/>
        </authorList>
    </citation>
    <scope>NUCLEOTIDE SEQUENCE [LARGE SCALE GENOMIC DNA]</scope>
    <source>
        <strain evidence="1 2">QXD-8</strain>
    </source>
</reference>
<evidence type="ECO:0008006" key="3">
    <source>
        <dbReference type="Google" id="ProtNLM"/>
    </source>
</evidence>
<organism evidence="1 2">
    <name type="scientific">Microbacterium psychrotolerans</name>
    <dbReference type="NCBI Taxonomy" id="3068321"/>
    <lineage>
        <taxon>Bacteria</taxon>
        <taxon>Bacillati</taxon>
        <taxon>Actinomycetota</taxon>
        <taxon>Actinomycetes</taxon>
        <taxon>Micrococcales</taxon>
        <taxon>Microbacteriaceae</taxon>
        <taxon>Microbacterium</taxon>
    </lineage>
</organism>